<sequence>MSFNQAALWRKSSYSGNGGQCVEVGAWRKSSHSGNGGDCVEVGTWRKSSYSANGGECVEVGAAECVGVRDTKQAHLGAARAVLMVDRSVFVSFIARVKSGALDI</sequence>
<dbReference type="Proteomes" id="UP000184501">
    <property type="component" value="Unassembled WGS sequence"/>
</dbReference>
<feature type="domain" description="DUF397" evidence="1">
    <location>
        <begin position="9"/>
        <end position="24"/>
    </location>
</feature>
<dbReference type="AlphaFoldDB" id="A0A1M5L7T6"/>
<name>A0A1M5L7T6_STRHI</name>
<keyword evidence="3" id="KW-1185">Reference proteome</keyword>
<dbReference type="STRING" id="2017.SAMN05444320_1118"/>
<evidence type="ECO:0000313" key="3">
    <source>
        <dbReference type="Proteomes" id="UP000184501"/>
    </source>
</evidence>
<protein>
    <recommendedName>
        <fullName evidence="1">DUF397 domain-containing protein</fullName>
    </recommendedName>
</protein>
<dbReference type="Pfam" id="PF04149">
    <property type="entry name" value="DUF397"/>
    <property type="match status" value="3"/>
</dbReference>
<reference evidence="2 3" key="1">
    <citation type="submission" date="2016-11" db="EMBL/GenBank/DDBJ databases">
        <authorList>
            <person name="Jaros S."/>
            <person name="Januszkiewicz K."/>
            <person name="Wedrychowicz H."/>
        </authorList>
    </citation>
    <scope>NUCLEOTIDE SEQUENCE [LARGE SCALE GENOMIC DNA]</scope>
    <source>
        <strain evidence="2 3">DSM 44523</strain>
    </source>
</reference>
<proteinExistence type="predicted"/>
<dbReference type="RefSeq" id="WP_073488543.1">
    <property type="nucleotide sequence ID" value="NZ_FQVN01000011.1"/>
</dbReference>
<evidence type="ECO:0000313" key="2">
    <source>
        <dbReference type="EMBL" id="SHG60809.1"/>
    </source>
</evidence>
<accession>A0A1M5L7T6</accession>
<feature type="domain" description="DUF397" evidence="1">
    <location>
        <begin position="26"/>
        <end position="42"/>
    </location>
</feature>
<evidence type="ECO:0000259" key="1">
    <source>
        <dbReference type="Pfam" id="PF04149"/>
    </source>
</evidence>
<gene>
    <name evidence="2" type="ORF">SAMN05444320_1118</name>
</gene>
<organism evidence="2 3">
    <name type="scientific">Streptoalloteichus hindustanus</name>
    <dbReference type="NCBI Taxonomy" id="2017"/>
    <lineage>
        <taxon>Bacteria</taxon>
        <taxon>Bacillati</taxon>
        <taxon>Actinomycetota</taxon>
        <taxon>Actinomycetes</taxon>
        <taxon>Pseudonocardiales</taxon>
        <taxon>Pseudonocardiaceae</taxon>
        <taxon>Streptoalloteichus</taxon>
    </lineage>
</organism>
<feature type="domain" description="DUF397" evidence="1">
    <location>
        <begin position="44"/>
        <end position="98"/>
    </location>
</feature>
<dbReference type="OrthoDB" id="3436700at2"/>
<dbReference type="InterPro" id="IPR007278">
    <property type="entry name" value="DUF397"/>
</dbReference>
<dbReference type="EMBL" id="FQVN01000011">
    <property type="protein sequence ID" value="SHG60809.1"/>
    <property type="molecule type" value="Genomic_DNA"/>
</dbReference>